<dbReference type="Pfam" id="PF25976">
    <property type="entry name" value="LpqB_N"/>
    <property type="match status" value="1"/>
</dbReference>
<feature type="signal peptide" evidence="2">
    <location>
        <begin position="1"/>
        <end position="18"/>
    </location>
</feature>
<evidence type="ECO:0000313" key="4">
    <source>
        <dbReference type="EMBL" id="SER27743.1"/>
    </source>
</evidence>
<dbReference type="InterPro" id="IPR019606">
    <property type="entry name" value="GerMN"/>
</dbReference>
<reference evidence="5" key="1">
    <citation type="submission" date="2016-10" db="EMBL/GenBank/DDBJ databases">
        <authorList>
            <person name="Varghese N."/>
            <person name="Submissions S."/>
        </authorList>
    </citation>
    <scope>NUCLEOTIDE SEQUENCE [LARGE SCALE GENOMIC DNA]</scope>
    <source>
        <strain evidence="5">CGMCC 4.3525</strain>
    </source>
</reference>
<dbReference type="Pfam" id="PF10647">
    <property type="entry name" value="Gmad1"/>
    <property type="match status" value="1"/>
</dbReference>
<organism evidence="4 5">
    <name type="scientific">Lentzea xinjiangensis</name>
    <dbReference type="NCBI Taxonomy" id="402600"/>
    <lineage>
        <taxon>Bacteria</taxon>
        <taxon>Bacillati</taxon>
        <taxon>Actinomycetota</taxon>
        <taxon>Actinomycetes</taxon>
        <taxon>Pseudonocardiales</taxon>
        <taxon>Pseudonocardiaceae</taxon>
        <taxon>Lentzea</taxon>
    </lineage>
</organism>
<keyword evidence="2" id="KW-0732">Signal</keyword>
<feature type="domain" description="GerMN" evidence="3">
    <location>
        <begin position="203"/>
        <end position="292"/>
    </location>
</feature>
<name>A0A1H9MXC4_9PSEU</name>
<dbReference type="EMBL" id="FOFR01000009">
    <property type="protein sequence ID" value="SER27743.1"/>
    <property type="molecule type" value="Genomic_DNA"/>
</dbReference>
<dbReference type="SUPFAM" id="SSF82171">
    <property type="entry name" value="DPP6 N-terminal domain-like"/>
    <property type="match status" value="1"/>
</dbReference>
<dbReference type="Proteomes" id="UP000199352">
    <property type="component" value="Unassembled WGS sequence"/>
</dbReference>
<dbReference type="AlphaFoldDB" id="A0A1H9MXC4"/>
<feature type="chain" id="PRO_5039551024" evidence="2">
    <location>
        <begin position="19"/>
        <end position="581"/>
    </location>
</feature>
<gene>
    <name evidence="4" type="ORF">SAMN05216188_109274</name>
</gene>
<dbReference type="RefSeq" id="WP_089953179.1">
    <property type="nucleotide sequence ID" value="NZ_FOFR01000009.1"/>
</dbReference>
<dbReference type="PROSITE" id="PS51257">
    <property type="entry name" value="PROKAR_LIPOPROTEIN"/>
    <property type="match status" value="1"/>
</dbReference>
<evidence type="ECO:0000259" key="3">
    <source>
        <dbReference type="SMART" id="SM00909"/>
    </source>
</evidence>
<dbReference type="InterPro" id="IPR018910">
    <property type="entry name" value="LpqB_C"/>
</dbReference>
<evidence type="ECO:0000256" key="2">
    <source>
        <dbReference type="SAM" id="SignalP"/>
    </source>
</evidence>
<dbReference type="SMART" id="SM00909">
    <property type="entry name" value="Germane"/>
    <property type="match status" value="1"/>
</dbReference>
<protein>
    <submittedName>
        <fullName evidence="4">Sporulation and spore germination</fullName>
    </submittedName>
</protein>
<evidence type="ECO:0000256" key="1">
    <source>
        <dbReference type="SAM" id="MobiDB-lite"/>
    </source>
</evidence>
<proteinExistence type="predicted"/>
<evidence type="ECO:0000313" key="5">
    <source>
        <dbReference type="Proteomes" id="UP000199352"/>
    </source>
</evidence>
<dbReference type="OrthoDB" id="3226781at2"/>
<feature type="region of interest" description="Disordered" evidence="1">
    <location>
        <begin position="22"/>
        <end position="45"/>
    </location>
</feature>
<sequence length="581" mass="62514">MKRLSLLVLVLVTLSGCAAIPTNTQPKPIGSKDSRATNTVKAPEPRQNIDPFMLVRDFIDATSNPDSDFAAARAYLTPEANQKWDTKNPTIIETTFATVPPTPATQAPQDKTQTVLLQGKYVGRLGNDNSFVPRLGDVQQAVRLERNSENQWRISEPPPGVYMPQSLFNNNYRRVTLYFYNPEFTVLVPDPRYVVIPPATSIPTRVTELLIKGPGDAVRDTLVSALGPDTDVFSETKEADDGALEVNLTKVGKDLTPEKSKQIVAQVVKSYSGVTTSRVRVLVDGQQILPDQRDYRPADVSATAGDDLLALNADLRGMLVVDGTIRSLSDGSPIKGPAGNGTYNVVSAAQSLDGSRLAVVTRAAGGMRLRVGELEQELSEVDQRATTLSRPTWLLSSGVKEPATEVWTAVDGTSVARVTRSDNGGWTAKGVNITEVLPFGPISELRLSRDGTRAALVIAGKLYVASVVRNNQDVALRSPRQVQPATLGAAVQSLDWLSQDVLVVSSSLPSLPVTKVYADGYKLDRYSQSNLTVPVGPVAAAPARQVQVIDPSGLWSASDITDVWRSSGIRVSSGALVFYPG</sequence>
<dbReference type="STRING" id="402600.SAMN05216188_109274"/>
<keyword evidence="5" id="KW-1185">Reference proteome</keyword>
<accession>A0A1H9MXC4</accession>
<dbReference type="InterPro" id="IPR059026">
    <property type="entry name" value="LpqB_N"/>
</dbReference>